<gene>
    <name evidence="1" type="ORF">LAESUDRAFT_713635</name>
</gene>
<sequence>MALHNLTREEWYDAYALQLGSIASEYVYGAWRFRFITKYTELPLFTFQEQSTGFGSMYQKTRRAQQCSQAAMPCCIDSFGSPVSPASSVRQTYLDWDPMRSSYSLSVSSLSSLLAVRCDQRQSPAKYDDGPRNEECVIGEREKSVGLATRNAAHRTLFKHTETTRH</sequence>
<accession>A0A165EQK3</accession>
<protein>
    <submittedName>
        <fullName evidence="1">Uncharacterized protein</fullName>
    </submittedName>
</protein>
<dbReference type="AlphaFoldDB" id="A0A165EQK3"/>
<proteinExistence type="predicted"/>
<organism evidence="1 2">
    <name type="scientific">Laetiporus sulphureus 93-53</name>
    <dbReference type="NCBI Taxonomy" id="1314785"/>
    <lineage>
        <taxon>Eukaryota</taxon>
        <taxon>Fungi</taxon>
        <taxon>Dikarya</taxon>
        <taxon>Basidiomycota</taxon>
        <taxon>Agaricomycotina</taxon>
        <taxon>Agaricomycetes</taxon>
        <taxon>Polyporales</taxon>
        <taxon>Laetiporus</taxon>
    </lineage>
</organism>
<keyword evidence="2" id="KW-1185">Reference proteome</keyword>
<dbReference type="EMBL" id="KV427619">
    <property type="protein sequence ID" value="KZT07557.1"/>
    <property type="molecule type" value="Genomic_DNA"/>
</dbReference>
<evidence type="ECO:0000313" key="2">
    <source>
        <dbReference type="Proteomes" id="UP000076871"/>
    </source>
</evidence>
<reference evidence="1 2" key="1">
    <citation type="journal article" date="2016" name="Mol. Biol. Evol.">
        <title>Comparative Genomics of Early-Diverging Mushroom-Forming Fungi Provides Insights into the Origins of Lignocellulose Decay Capabilities.</title>
        <authorList>
            <person name="Nagy L.G."/>
            <person name="Riley R."/>
            <person name="Tritt A."/>
            <person name="Adam C."/>
            <person name="Daum C."/>
            <person name="Floudas D."/>
            <person name="Sun H."/>
            <person name="Yadav J.S."/>
            <person name="Pangilinan J."/>
            <person name="Larsson K.H."/>
            <person name="Matsuura K."/>
            <person name="Barry K."/>
            <person name="Labutti K."/>
            <person name="Kuo R."/>
            <person name="Ohm R.A."/>
            <person name="Bhattacharya S.S."/>
            <person name="Shirouzu T."/>
            <person name="Yoshinaga Y."/>
            <person name="Martin F.M."/>
            <person name="Grigoriev I.V."/>
            <person name="Hibbett D.S."/>
        </authorList>
    </citation>
    <scope>NUCLEOTIDE SEQUENCE [LARGE SCALE GENOMIC DNA]</scope>
    <source>
        <strain evidence="1 2">93-53</strain>
    </source>
</reference>
<dbReference type="GeneID" id="63824020"/>
<evidence type="ECO:0000313" key="1">
    <source>
        <dbReference type="EMBL" id="KZT07557.1"/>
    </source>
</evidence>
<dbReference type="RefSeq" id="XP_040765297.1">
    <property type="nucleotide sequence ID" value="XM_040906991.1"/>
</dbReference>
<dbReference type="InParanoid" id="A0A165EQK3"/>
<name>A0A165EQK3_9APHY</name>
<dbReference type="Proteomes" id="UP000076871">
    <property type="component" value="Unassembled WGS sequence"/>
</dbReference>